<sequence length="708" mass="78212">MHEIRLRSGVKGVWRTSKLHKCDPASDENVRQIWNPHIATGVQELHNRGITREGIVVGMIDILPGYDHCTNTTITDTTSNDEMDHGTFCASVIVRNSPELKDVAPGAKLRFYKAGAACVQDVTTQIYVEMMLQALIKAHDDKVDVISISQGIPTAFLDDLVARLISRISEDIPIVVDAGNLGKKGMFTGYNTDSGDNVITAGAYESTELVTWSATMADSTVQELNVTYVSSRGWVLDPNSTFQVDYYDACTLKPRAINGTGAFAVVKTPQNCPFRSWFSRVSQAKYTGVMFAANDLSLTNPRHSNMVLDVFLTISFDINQHYRARPVEYNKGQAISRISPWGPTFEQGFYPHVLAPGGRVLDANRSGTYTVTSGTSFAALYVAGVVALYLSGHKNATNRQVPAGLISTAKLALNLQPKALPKNLDDRESLFAPLVQQGNGYVNPVDFYDSQLDLLSAPYLNLNDTVHRVENYTITFGFQVVYAKIPKGQISKTPLTQVFKQNSVWYSPESVVLAPGESASVNVAFSAPAGLDESRAPIFSGAFTITGTDGSDQHVPYICLQFEVNSWEIWNKNEPVLIGEKPEKNEQFRPIGDAVRVKKTLSVPFVVNPMAYGADILSFDLVAEDYNIQEYQYPPVAGVDGYYGSITIECDYFMGTTGPYLLYYLRPFSDQTNFTFEHYANGSAILNGRYRLLYRGLKVFGDKNKPKD</sequence>
<dbReference type="PROSITE" id="PS51892">
    <property type="entry name" value="SUBTILASE"/>
    <property type="match status" value="1"/>
</dbReference>
<feature type="domain" description="Peptidase S8/S53" evidence="6">
    <location>
        <begin position="71"/>
        <end position="417"/>
    </location>
</feature>
<evidence type="ECO:0000256" key="4">
    <source>
        <dbReference type="ARBA" id="ARBA00022825"/>
    </source>
</evidence>
<feature type="active site" description="Charge relay system" evidence="5">
    <location>
        <position position="85"/>
    </location>
</feature>
<dbReference type="PRINTS" id="PR00723">
    <property type="entry name" value="SUBTILISIN"/>
</dbReference>
<gene>
    <name evidence="7" type="ORF">METBISCDRAFT_28549</name>
</gene>
<dbReference type="Proteomes" id="UP000268321">
    <property type="component" value="Unassembled WGS sequence"/>
</dbReference>
<proteinExistence type="inferred from homology"/>
<evidence type="ECO:0000259" key="6">
    <source>
        <dbReference type="Pfam" id="PF00082"/>
    </source>
</evidence>
<dbReference type="PANTHER" id="PTHR43806">
    <property type="entry name" value="PEPTIDASE S8"/>
    <property type="match status" value="1"/>
</dbReference>
<dbReference type="EMBL" id="ML004516">
    <property type="protein sequence ID" value="RKP29047.1"/>
    <property type="molecule type" value="Genomic_DNA"/>
</dbReference>
<keyword evidence="2 5" id="KW-0645">Protease</keyword>
<reference evidence="8" key="1">
    <citation type="journal article" date="2018" name="Nat. Microbiol.">
        <title>Leveraging single-cell genomics to expand the fungal tree of life.</title>
        <authorList>
            <person name="Ahrendt S.R."/>
            <person name="Quandt C.A."/>
            <person name="Ciobanu D."/>
            <person name="Clum A."/>
            <person name="Salamov A."/>
            <person name="Andreopoulos B."/>
            <person name="Cheng J.F."/>
            <person name="Woyke T."/>
            <person name="Pelin A."/>
            <person name="Henrissat B."/>
            <person name="Reynolds N.K."/>
            <person name="Benny G.L."/>
            <person name="Smith M.E."/>
            <person name="James T.Y."/>
            <person name="Grigoriev I.V."/>
        </authorList>
    </citation>
    <scope>NUCLEOTIDE SEQUENCE [LARGE SCALE GENOMIC DNA]</scope>
    <source>
        <strain evidence="8">Baker2002</strain>
    </source>
</reference>
<evidence type="ECO:0000256" key="5">
    <source>
        <dbReference type="PROSITE-ProRule" id="PRU01240"/>
    </source>
</evidence>
<dbReference type="OrthoDB" id="4090904at2759"/>
<dbReference type="Pfam" id="PF00082">
    <property type="entry name" value="Peptidase_S8"/>
    <property type="match status" value="1"/>
</dbReference>
<evidence type="ECO:0000256" key="1">
    <source>
        <dbReference type="ARBA" id="ARBA00011073"/>
    </source>
</evidence>
<feature type="active site" description="Charge relay system" evidence="5">
    <location>
        <position position="61"/>
    </location>
</feature>
<protein>
    <submittedName>
        <fullName evidence="7">Subtilisin-like protein</fullName>
    </submittedName>
</protein>
<dbReference type="Gene3D" id="3.40.50.200">
    <property type="entry name" value="Peptidase S8/S53 domain"/>
    <property type="match status" value="2"/>
</dbReference>
<dbReference type="AlphaFoldDB" id="A0A4P9Z8L7"/>
<keyword evidence="8" id="KW-1185">Reference proteome</keyword>
<dbReference type="GO" id="GO:0004252">
    <property type="term" value="F:serine-type endopeptidase activity"/>
    <property type="evidence" value="ECO:0007669"/>
    <property type="project" value="UniProtKB-UniRule"/>
</dbReference>
<accession>A0A4P9Z8L7</accession>
<evidence type="ECO:0000313" key="7">
    <source>
        <dbReference type="EMBL" id="RKP29047.1"/>
    </source>
</evidence>
<dbReference type="SUPFAM" id="SSF52743">
    <property type="entry name" value="Subtilisin-like"/>
    <property type="match status" value="1"/>
</dbReference>
<keyword evidence="3 5" id="KW-0378">Hydrolase</keyword>
<evidence type="ECO:0000256" key="3">
    <source>
        <dbReference type="ARBA" id="ARBA00022801"/>
    </source>
</evidence>
<comment type="similarity">
    <text evidence="1 5">Belongs to the peptidase S8 family.</text>
</comment>
<keyword evidence="4 5" id="KW-0720">Serine protease</keyword>
<dbReference type="PANTHER" id="PTHR43806:SF66">
    <property type="entry name" value="SERIN ENDOPEPTIDASE"/>
    <property type="match status" value="1"/>
</dbReference>
<evidence type="ECO:0000256" key="2">
    <source>
        <dbReference type="ARBA" id="ARBA00022670"/>
    </source>
</evidence>
<evidence type="ECO:0000313" key="8">
    <source>
        <dbReference type="Proteomes" id="UP000268321"/>
    </source>
</evidence>
<dbReference type="InterPro" id="IPR050131">
    <property type="entry name" value="Peptidase_S8_subtilisin-like"/>
</dbReference>
<organism evidence="7 8">
    <name type="scientific">Metschnikowia bicuspidata</name>
    <dbReference type="NCBI Taxonomy" id="27322"/>
    <lineage>
        <taxon>Eukaryota</taxon>
        <taxon>Fungi</taxon>
        <taxon>Dikarya</taxon>
        <taxon>Ascomycota</taxon>
        <taxon>Saccharomycotina</taxon>
        <taxon>Pichiomycetes</taxon>
        <taxon>Metschnikowiaceae</taxon>
        <taxon>Metschnikowia</taxon>
    </lineage>
</organism>
<dbReference type="InterPro" id="IPR036852">
    <property type="entry name" value="Peptidase_S8/S53_dom_sf"/>
</dbReference>
<dbReference type="InterPro" id="IPR015500">
    <property type="entry name" value="Peptidase_S8_subtilisin-rel"/>
</dbReference>
<dbReference type="GO" id="GO:0006508">
    <property type="term" value="P:proteolysis"/>
    <property type="evidence" value="ECO:0007669"/>
    <property type="project" value="UniProtKB-KW"/>
</dbReference>
<name>A0A4P9Z8L7_9ASCO</name>
<dbReference type="InterPro" id="IPR000209">
    <property type="entry name" value="Peptidase_S8/S53_dom"/>
</dbReference>
<feature type="active site" description="Charge relay system" evidence="5">
    <location>
        <position position="376"/>
    </location>
</feature>